<dbReference type="OrthoDB" id="2562734at2759"/>
<keyword evidence="3" id="KW-1185">Reference proteome</keyword>
<evidence type="ECO:0000313" key="2">
    <source>
        <dbReference type="EMBL" id="KIR40521.1"/>
    </source>
</evidence>
<evidence type="ECO:0000313" key="3">
    <source>
        <dbReference type="Proteomes" id="UP000053392"/>
    </source>
</evidence>
<protein>
    <recommendedName>
        <fullName evidence="4">PWWP domain-containing protein</fullName>
    </recommendedName>
</protein>
<proteinExistence type="predicted"/>
<name>A0A0D0UZ27_9TREE</name>
<feature type="region of interest" description="Disordered" evidence="1">
    <location>
        <begin position="476"/>
        <end position="550"/>
    </location>
</feature>
<accession>A0A0D0UZ27</accession>
<dbReference type="Proteomes" id="UP000053392">
    <property type="component" value="Unassembled WGS sequence"/>
</dbReference>
<reference evidence="2 3" key="1">
    <citation type="submission" date="2015-01" db="EMBL/GenBank/DDBJ databases">
        <title>The Genome Sequence of Cryptococcus gattii Ram5.</title>
        <authorList>
            <consortium name="The Broad Institute Genomics Platform"/>
            <person name="Cuomo C."/>
            <person name="Litvintseva A."/>
            <person name="Chen Y."/>
            <person name="Heitman J."/>
            <person name="Sun S."/>
            <person name="Springer D."/>
            <person name="Dromer F."/>
            <person name="Young S."/>
            <person name="Zeng Q."/>
            <person name="Gargeya S."/>
            <person name="Abouelleil A."/>
            <person name="Alvarado L."/>
            <person name="Chapman S.B."/>
            <person name="Gainer-Dewar J."/>
            <person name="Goldberg J."/>
            <person name="Griggs A."/>
            <person name="Gujja S."/>
            <person name="Hansen M."/>
            <person name="Howarth C."/>
            <person name="Imamovic A."/>
            <person name="Larimer J."/>
            <person name="Murphy C."/>
            <person name="Naylor J."/>
            <person name="Pearson M."/>
            <person name="Priest M."/>
            <person name="Roberts A."/>
            <person name="Saif S."/>
            <person name="Shea T."/>
            <person name="Sykes S."/>
            <person name="Wortman J."/>
            <person name="Nusbaum C."/>
            <person name="Birren B."/>
        </authorList>
    </citation>
    <scope>NUCLEOTIDE SEQUENCE [LARGE SCALE GENOMIC DNA]</scope>
    <source>
        <strain evidence="2 3">Ram5</strain>
    </source>
</reference>
<dbReference type="HOGENOM" id="CLU_495225_0_0_1"/>
<feature type="compositionally biased region" description="Basic and acidic residues" evidence="1">
    <location>
        <begin position="537"/>
        <end position="550"/>
    </location>
</feature>
<feature type="compositionally biased region" description="Polar residues" evidence="1">
    <location>
        <begin position="480"/>
        <end position="496"/>
    </location>
</feature>
<gene>
    <name evidence="2" type="ORF">I313_03168</name>
</gene>
<evidence type="ECO:0000256" key="1">
    <source>
        <dbReference type="SAM" id="MobiDB-lite"/>
    </source>
</evidence>
<evidence type="ECO:0008006" key="4">
    <source>
        <dbReference type="Google" id="ProtNLM"/>
    </source>
</evidence>
<sequence length="550" mass="60244">MPKRKSNLSDHVPNPPLPLSSLDAALDLLVCDTFTRLNSVAAKFEACAGVKLNDGVVKARWEEAVSRYWVIKSMDELTCGAKKIDVKDGTAETDCDVLEQNGVGGNQGKLPLACIVASVDFTSLVAGKTDNNGRPLPASYPGAVAIHCLSPEEEHEWRKWSPKVGDVVLVDTLEDGLWPAKIIDKKTFFQGRTVPRGSHFFPVRIYDEDMPPSITVKSRLIPLHLRPNPPLMASTALLSAYHHAANPTTFDMLATAREMLAAHNRLHPGVTDEESRAKFKAEKEAWNKQVNWVMGERRVEKLRSTAEEREKRLRAVARSTFTPVSEGQGCADPAGPCEEEIGSLFNCPKKRRTVPRNENNANASSDPCSTIFGPTAPAFPHTPPRTVSPSVASLIRPSLSNTTWPSSPRRTPTRSDKRRVHSFISDLSPASRRTYTPPMILPSGDETAPPSFGSATLPSEMKDGKFDFVSPLGPVKKGKLSSNPESLASSTSSSIPKPQLGRSGSLEIVREEEEEDGWTVVRRRGRRAGSEPVKQTMEGEDKTIADDMEL</sequence>
<feature type="region of interest" description="Disordered" evidence="1">
    <location>
        <begin position="398"/>
        <end position="461"/>
    </location>
</feature>
<dbReference type="AlphaFoldDB" id="A0A0D0UZ27"/>
<dbReference type="EMBL" id="KN847902">
    <property type="protein sequence ID" value="KIR40521.1"/>
    <property type="molecule type" value="Genomic_DNA"/>
</dbReference>
<organism evidence="2 3">
    <name type="scientific">Cryptococcus deuterogattii Ram5</name>
    <dbReference type="NCBI Taxonomy" id="1296110"/>
    <lineage>
        <taxon>Eukaryota</taxon>
        <taxon>Fungi</taxon>
        <taxon>Dikarya</taxon>
        <taxon>Basidiomycota</taxon>
        <taxon>Agaricomycotina</taxon>
        <taxon>Tremellomycetes</taxon>
        <taxon>Tremellales</taxon>
        <taxon>Cryptococcaceae</taxon>
        <taxon>Cryptococcus</taxon>
        <taxon>Cryptococcus gattii species complex</taxon>
    </lineage>
</organism>